<feature type="compositionally biased region" description="Acidic residues" evidence="10">
    <location>
        <begin position="293"/>
        <end position="302"/>
    </location>
</feature>
<keyword evidence="7" id="KW-0238">DNA-binding</keyword>
<dbReference type="EMBL" id="OB667655">
    <property type="protein sequence ID" value="CAD7234061.1"/>
    <property type="molecule type" value="Genomic_DNA"/>
</dbReference>
<dbReference type="InterPro" id="IPR017956">
    <property type="entry name" value="AT_hook_DNA-bd_motif"/>
</dbReference>
<feature type="compositionally biased region" description="Basic residues" evidence="10">
    <location>
        <begin position="404"/>
        <end position="416"/>
    </location>
</feature>
<keyword evidence="5" id="KW-0862">Zinc</keyword>
<evidence type="ECO:0000256" key="9">
    <source>
        <dbReference type="ARBA" id="ARBA00023242"/>
    </source>
</evidence>
<dbReference type="GO" id="GO:0000122">
    <property type="term" value="P:negative regulation of transcription by RNA polymerase II"/>
    <property type="evidence" value="ECO:0007669"/>
    <property type="project" value="UniProtKB-ARBA"/>
</dbReference>
<evidence type="ECO:0000256" key="10">
    <source>
        <dbReference type="SAM" id="MobiDB-lite"/>
    </source>
</evidence>
<keyword evidence="9" id="KW-0539">Nucleus</keyword>
<keyword evidence="3" id="KW-0677">Repeat</keyword>
<reference evidence="11" key="1">
    <citation type="submission" date="2020-11" db="EMBL/GenBank/DDBJ databases">
        <authorList>
            <person name="Tran Van P."/>
        </authorList>
    </citation>
    <scope>NUCLEOTIDE SEQUENCE</scope>
</reference>
<dbReference type="FunFam" id="3.30.160.60:FF:001289">
    <property type="entry name" value="Zinc finger protein 574"/>
    <property type="match status" value="1"/>
</dbReference>
<dbReference type="FunFam" id="3.30.160.60:FF:001465">
    <property type="entry name" value="Zinc finger protein 560"/>
    <property type="match status" value="1"/>
</dbReference>
<evidence type="ECO:0000256" key="5">
    <source>
        <dbReference type="ARBA" id="ARBA00022833"/>
    </source>
</evidence>
<dbReference type="GO" id="GO:0003677">
    <property type="term" value="F:DNA binding"/>
    <property type="evidence" value="ECO:0007669"/>
    <property type="project" value="UniProtKB-KW"/>
</dbReference>
<evidence type="ECO:0000256" key="7">
    <source>
        <dbReference type="ARBA" id="ARBA00023125"/>
    </source>
</evidence>
<dbReference type="GO" id="GO:0008270">
    <property type="term" value="F:zinc ion binding"/>
    <property type="evidence" value="ECO:0007669"/>
    <property type="project" value="UniProtKB-KW"/>
</dbReference>
<evidence type="ECO:0000313" key="11">
    <source>
        <dbReference type="EMBL" id="CAD7234061.1"/>
    </source>
</evidence>
<dbReference type="Gene3D" id="3.30.160.60">
    <property type="entry name" value="Classic Zinc Finger"/>
    <property type="match status" value="7"/>
</dbReference>
<keyword evidence="4" id="KW-0863">Zinc-finger</keyword>
<dbReference type="InterPro" id="IPR036236">
    <property type="entry name" value="Znf_C2H2_sf"/>
</dbReference>
<dbReference type="OrthoDB" id="6077919at2759"/>
<dbReference type="SMART" id="SM00384">
    <property type="entry name" value="AT_hook"/>
    <property type="match status" value="2"/>
</dbReference>
<feature type="compositionally biased region" description="Basic and acidic residues" evidence="10">
    <location>
        <begin position="265"/>
        <end position="292"/>
    </location>
</feature>
<evidence type="ECO:0000256" key="2">
    <source>
        <dbReference type="ARBA" id="ARBA00022723"/>
    </source>
</evidence>
<dbReference type="Pfam" id="PF00096">
    <property type="entry name" value="zf-C2H2"/>
    <property type="match status" value="4"/>
</dbReference>
<sequence>MVHTRSNKQIKGPVMKAPNIRGIQRRMANIPAVERNIAGIPVPKVDISASEKKIADIAASEKKKADIAASEKKVADISAVQKKRAGISAMEKKRADISSGFQTEKKIADIAASEKKVPDISAVEKKSADIAAVQKKSADIAAVQKKSADIAAVQKKSADIAAVQKKSADIAAVEKESTATPEKKESNKIASEEEKTAAVLRSGTSAIPVASAIPRRPQVGRRTGPTAREEEEKGEEVGVIEDSVSDIEDGIPLPAVIRKRKRGRPPKDDWQPCEEKRAERHHWSQEKERDVDLQEEEEDWQPCEEKRAERHHWSQEMEGDVELKEEEEEEDWEHFEEERTERQPLSQEESLEMEENVELDDSQPSEERKVTARHPWPRGRRGNPELEDEDWQPSSENRTDRQPWVRRRRRRGRGRPRKKNNICFVCSKRFTQSRSLVKHMAIHTGVREDEGPVLDRPFPCDHCHKGFSSNENRVAHMRLHTGERPFKCPDPSCPKTFTAKKYADAHLYKVHVEGKGKIRTRKTYSPNASVECDLCAKIFPFPSKLEEHMRKHTGERPFKCQFCDKRFFTQANVKAHENIHTLEVRFQCPACHRLFLRKEAAHRHYDIIHAKVRPYICGICQFRCGLKYDLVKHVMHHARGTSCALCEGAFPDNGMLRLHFREAHLEDCMGYVEDEGVPVDDEAVAFVEEKQEQEEEEYDEEAQQEEEETQEEEGLQLMEVDLGQAQGIRLEELTKIQTADGNVYYVATADGGEDSETLLLSSEDLTSDTVLLHGLTS</sequence>
<dbReference type="PANTHER" id="PTHR24406">
    <property type="entry name" value="TRANSCRIPTIONAL REPRESSOR CTCFL-RELATED"/>
    <property type="match status" value="1"/>
</dbReference>
<protein>
    <submittedName>
        <fullName evidence="11">Uncharacterized protein</fullName>
    </submittedName>
</protein>
<dbReference type="InterPro" id="IPR013087">
    <property type="entry name" value="Znf_C2H2_type"/>
</dbReference>
<keyword evidence="8" id="KW-0804">Transcription</keyword>
<proteinExistence type="predicted"/>
<keyword evidence="6" id="KW-0805">Transcription regulation</keyword>
<dbReference type="InterPro" id="IPR050888">
    <property type="entry name" value="ZnF_C2H2-type_TF"/>
</dbReference>
<accession>A0A7R8WLN4</accession>
<feature type="region of interest" description="Disordered" evidence="10">
    <location>
        <begin position="691"/>
        <end position="713"/>
    </location>
</feature>
<name>A0A7R8WLN4_9CRUS</name>
<gene>
    <name evidence="11" type="ORF">CTOB1V02_LOCUS11879</name>
</gene>
<evidence type="ECO:0000256" key="1">
    <source>
        <dbReference type="ARBA" id="ARBA00004123"/>
    </source>
</evidence>
<evidence type="ECO:0000256" key="3">
    <source>
        <dbReference type="ARBA" id="ARBA00022737"/>
    </source>
</evidence>
<dbReference type="SMART" id="SM00355">
    <property type="entry name" value="ZnF_C2H2"/>
    <property type="match status" value="8"/>
</dbReference>
<evidence type="ECO:0000256" key="8">
    <source>
        <dbReference type="ARBA" id="ARBA00023163"/>
    </source>
</evidence>
<dbReference type="AlphaFoldDB" id="A0A7R8WLN4"/>
<evidence type="ECO:0000256" key="4">
    <source>
        <dbReference type="ARBA" id="ARBA00022771"/>
    </source>
</evidence>
<feature type="region of interest" description="Disordered" evidence="10">
    <location>
        <begin position="171"/>
        <end position="416"/>
    </location>
</feature>
<dbReference type="PROSITE" id="PS00028">
    <property type="entry name" value="ZINC_FINGER_C2H2_1"/>
    <property type="match status" value="7"/>
</dbReference>
<feature type="compositionally biased region" description="Acidic residues" evidence="10">
    <location>
        <begin position="349"/>
        <end position="364"/>
    </location>
</feature>
<organism evidence="11">
    <name type="scientific">Cyprideis torosa</name>
    <dbReference type="NCBI Taxonomy" id="163714"/>
    <lineage>
        <taxon>Eukaryota</taxon>
        <taxon>Metazoa</taxon>
        <taxon>Ecdysozoa</taxon>
        <taxon>Arthropoda</taxon>
        <taxon>Crustacea</taxon>
        <taxon>Oligostraca</taxon>
        <taxon>Ostracoda</taxon>
        <taxon>Podocopa</taxon>
        <taxon>Podocopida</taxon>
        <taxon>Cytherocopina</taxon>
        <taxon>Cytheroidea</taxon>
        <taxon>Cytherideidae</taxon>
        <taxon>Cyprideis</taxon>
    </lineage>
</organism>
<comment type="subcellular location">
    <subcellularLocation>
        <location evidence="1">Nucleus</location>
    </subcellularLocation>
</comment>
<feature type="compositionally biased region" description="Acidic residues" evidence="10">
    <location>
        <begin position="317"/>
        <end position="335"/>
    </location>
</feature>
<feature type="compositionally biased region" description="Basic residues" evidence="10">
    <location>
        <begin position="371"/>
        <end position="381"/>
    </location>
</feature>
<dbReference type="GO" id="GO:0005634">
    <property type="term" value="C:nucleus"/>
    <property type="evidence" value="ECO:0007669"/>
    <property type="project" value="UniProtKB-SubCell"/>
</dbReference>
<feature type="compositionally biased region" description="Basic and acidic residues" evidence="10">
    <location>
        <begin position="303"/>
        <end position="315"/>
    </location>
</feature>
<dbReference type="PROSITE" id="PS50157">
    <property type="entry name" value="ZINC_FINGER_C2H2_2"/>
    <property type="match status" value="6"/>
</dbReference>
<feature type="compositionally biased region" description="Basic and acidic residues" evidence="10">
    <location>
        <begin position="171"/>
        <end position="196"/>
    </location>
</feature>
<dbReference type="SUPFAM" id="SSF57667">
    <property type="entry name" value="beta-beta-alpha zinc fingers"/>
    <property type="match status" value="5"/>
</dbReference>
<evidence type="ECO:0000256" key="6">
    <source>
        <dbReference type="ARBA" id="ARBA00023015"/>
    </source>
</evidence>
<keyword evidence="2" id="KW-0479">Metal-binding</keyword>